<dbReference type="GO" id="GO:0006144">
    <property type="term" value="P:purine nucleobase metabolic process"/>
    <property type="evidence" value="ECO:0007669"/>
    <property type="project" value="UniProtKB-KW"/>
</dbReference>
<keyword evidence="6" id="KW-0456">Lyase</keyword>
<dbReference type="InterPro" id="IPR017595">
    <property type="entry name" value="OHCU_decarboxylase-2"/>
</dbReference>
<organism evidence="8 9">
    <name type="scientific">Botrimarina hoheduenensis</name>
    <dbReference type="NCBI Taxonomy" id="2528000"/>
    <lineage>
        <taxon>Bacteria</taxon>
        <taxon>Pseudomonadati</taxon>
        <taxon>Planctomycetota</taxon>
        <taxon>Planctomycetia</taxon>
        <taxon>Pirellulales</taxon>
        <taxon>Lacipirellulaceae</taxon>
        <taxon>Botrimarina</taxon>
    </lineage>
</organism>
<dbReference type="EC" id="4.1.1.97" evidence="3"/>
<evidence type="ECO:0000256" key="4">
    <source>
        <dbReference type="ARBA" id="ARBA00022631"/>
    </source>
</evidence>
<comment type="pathway">
    <text evidence="2">Purine metabolism; urate degradation; (S)-allantoin from urate: step 3/3.</text>
</comment>
<dbReference type="InterPro" id="IPR036778">
    <property type="entry name" value="OHCU_decarboxylase_sf"/>
</dbReference>
<reference evidence="8 9" key="1">
    <citation type="submission" date="2019-02" db="EMBL/GenBank/DDBJ databases">
        <title>Deep-cultivation of Planctomycetes and their phenomic and genomic characterization uncovers novel biology.</title>
        <authorList>
            <person name="Wiegand S."/>
            <person name="Jogler M."/>
            <person name="Boedeker C."/>
            <person name="Pinto D."/>
            <person name="Vollmers J."/>
            <person name="Rivas-Marin E."/>
            <person name="Kohn T."/>
            <person name="Peeters S.H."/>
            <person name="Heuer A."/>
            <person name="Rast P."/>
            <person name="Oberbeckmann S."/>
            <person name="Bunk B."/>
            <person name="Jeske O."/>
            <person name="Meyerdierks A."/>
            <person name="Storesund J.E."/>
            <person name="Kallscheuer N."/>
            <person name="Luecker S."/>
            <person name="Lage O.M."/>
            <person name="Pohl T."/>
            <person name="Merkel B.J."/>
            <person name="Hornburger P."/>
            <person name="Mueller R.-W."/>
            <person name="Bruemmer F."/>
            <person name="Labrenz M."/>
            <person name="Spormann A.M."/>
            <person name="Op Den Camp H."/>
            <person name="Overmann J."/>
            <person name="Amann R."/>
            <person name="Jetten M.S.M."/>
            <person name="Mascher T."/>
            <person name="Medema M.H."/>
            <person name="Devos D.P."/>
            <person name="Kaster A.-K."/>
            <person name="Ovreas L."/>
            <person name="Rohde M."/>
            <person name="Galperin M.Y."/>
            <person name="Jogler C."/>
        </authorList>
    </citation>
    <scope>NUCLEOTIDE SEQUENCE [LARGE SCALE GENOMIC DNA]</scope>
    <source>
        <strain evidence="8 9">Pla111</strain>
    </source>
</reference>
<accession>A0A5C5WA13</accession>
<dbReference type="PANTHER" id="PTHR43466">
    <property type="entry name" value="2-OXO-4-HYDROXY-4-CARBOXY-5-UREIDOIMIDAZOLINE DECARBOXYLASE-RELATED"/>
    <property type="match status" value="1"/>
</dbReference>
<dbReference type="RefSeq" id="WP_146572152.1">
    <property type="nucleotide sequence ID" value="NZ_SJPH01000002.1"/>
</dbReference>
<dbReference type="Gene3D" id="1.10.3330.10">
    <property type="entry name" value="Oxo-4-hydroxy-4-carboxy-5-ureidoimidazoline decarboxylase"/>
    <property type="match status" value="1"/>
</dbReference>
<keyword evidence="5" id="KW-0210">Decarboxylase</keyword>
<comment type="caution">
    <text evidence="8">The sequence shown here is derived from an EMBL/GenBank/DDBJ whole genome shotgun (WGS) entry which is preliminary data.</text>
</comment>
<dbReference type="PANTHER" id="PTHR43466:SF1">
    <property type="entry name" value="2-OXO-4-HYDROXY-4-CARBOXY-5-UREIDOIMIDAZOLINE DECARBOXYLASE-RELATED"/>
    <property type="match status" value="1"/>
</dbReference>
<dbReference type="GO" id="GO:0019628">
    <property type="term" value="P:urate catabolic process"/>
    <property type="evidence" value="ECO:0007669"/>
    <property type="project" value="TreeGrafter"/>
</dbReference>
<dbReference type="Proteomes" id="UP000318995">
    <property type="component" value="Unassembled WGS sequence"/>
</dbReference>
<comment type="catalytic activity">
    <reaction evidence="1">
        <text>5-hydroxy-2-oxo-4-ureido-2,5-dihydro-1H-imidazole-5-carboxylate + H(+) = (S)-allantoin + CO2</text>
        <dbReference type="Rhea" id="RHEA:26301"/>
        <dbReference type="ChEBI" id="CHEBI:15378"/>
        <dbReference type="ChEBI" id="CHEBI:15678"/>
        <dbReference type="ChEBI" id="CHEBI:16526"/>
        <dbReference type="ChEBI" id="CHEBI:58639"/>
        <dbReference type="EC" id="4.1.1.97"/>
    </reaction>
</comment>
<gene>
    <name evidence="8" type="primary">pucL</name>
    <name evidence="8" type="ORF">Pla111_11040</name>
</gene>
<dbReference type="NCBIfam" id="TIGR03180">
    <property type="entry name" value="UraD_2"/>
    <property type="match status" value="1"/>
</dbReference>
<dbReference type="SUPFAM" id="SSF158694">
    <property type="entry name" value="UraD-Like"/>
    <property type="match status" value="1"/>
</dbReference>
<dbReference type="Pfam" id="PF09349">
    <property type="entry name" value="OHCU_decarbox"/>
    <property type="match status" value="1"/>
</dbReference>
<evidence type="ECO:0000256" key="5">
    <source>
        <dbReference type="ARBA" id="ARBA00022793"/>
    </source>
</evidence>
<evidence type="ECO:0000256" key="1">
    <source>
        <dbReference type="ARBA" id="ARBA00001163"/>
    </source>
</evidence>
<evidence type="ECO:0000256" key="2">
    <source>
        <dbReference type="ARBA" id="ARBA00004754"/>
    </source>
</evidence>
<dbReference type="EMBL" id="SJPH01000002">
    <property type="protein sequence ID" value="TWT47490.1"/>
    <property type="molecule type" value="Genomic_DNA"/>
</dbReference>
<evidence type="ECO:0000313" key="8">
    <source>
        <dbReference type="EMBL" id="TWT47490.1"/>
    </source>
</evidence>
<sequence>MNRKSIEPATLAAINALSHDEARATLRRCCGSTWWCERVAAQLPLDSGEAFQSAVDAAFNAMPREAWLEAFASHPRIGDFDSLKMRFAGNREWSAGEQAGAATAQDDTLHQLARGNKAYEDRFGYLFIVCATGKSAPQMLTLLESRLGNPPDEELPIAAAQQREITQLRLAKLEVPLPRDTA</sequence>
<name>A0A5C5WA13_9BACT</name>
<evidence type="ECO:0000259" key="7">
    <source>
        <dbReference type="Pfam" id="PF09349"/>
    </source>
</evidence>
<keyword evidence="9" id="KW-1185">Reference proteome</keyword>
<evidence type="ECO:0000256" key="6">
    <source>
        <dbReference type="ARBA" id="ARBA00023239"/>
    </source>
</evidence>
<evidence type="ECO:0000313" key="9">
    <source>
        <dbReference type="Proteomes" id="UP000318995"/>
    </source>
</evidence>
<dbReference type="InterPro" id="IPR018020">
    <property type="entry name" value="OHCU_decarboxylase"/>
</dbReference>
<proteinExistence type="predicted"/>
<dbReference type="NCBIfam" id="NF010372">
    <property type="entry name" value="PRK13798.1"/>
    <property type="match status" value="1"/>
</dbReference>
<evidence type="ECO:0000256" key="3">
    <source>
        <dbReference type="ARBA" id="ARBA00012257"/>
    </source>
</evidence>
<dbReference type="AlphaFoldDB" id="A0A5C5WA13"/>
<dbReference type="GO" id="GO:0051997">
    <property type="term" value="F:2-oxo-4-hydroxy-4-carboxy-5-ureidoimidazoline decarboxylase activity"/>
    <property type="evidence" value="ECO:0007669"/>
    <property type="project" value="UniProtKB-EC"/>
</dbReference>
<dbReference type="OrthoDB" id="9800909at2"/>
<feature type="domain" description="Oxo-4-hydroxy-4-carboxy-5-ureidoimidazoline decarboxylase" evidence="7">
    <location>
        <begin position="15"/>
        <end position="171"/>
    </location>
</feature>
<protein>
    <recommendedName>
        <fullName evidence="3">2-oxo-4-hydroxy-4-carboxy-5-ureidoimidazoline decarboxylase</fullName>
        <ecNumber evidence="3">4.1.1.97</ecNumber>
    </recommendedName>
</protein>
<keyword evidence="4" id="KW-0659">Purine metabolism</keyword>